<dbReference type="EMBL" id="BDLS01000002">
    <property type="protein sequence ID" value="GAV93230.1"/>
    <property type="molecule type" value="Genomic_DNA"/>
</dbReference>
<gene>
    <name evidence="2" type="ORF">SCV_110</name>
</gene>
<accession>A0A1Q3DL50</accession>
<name>A0A1Q3DL50_9VIRU</name>
<comment type="caution">
    <text evidence="2">The sequence shown here is derived from an EMBL/GenBank/DDBJ whole genome shotgun (WGS) entry which is preliminary data.</text>
</comment>
<reference evidence="2" key="1">
    <citation type="submission" date="2017-01" db="EMBL/GenBank/DDBJ databases">
        <title>Draft genome sequence of uncultured bacilliform virus purified from snow crab.</title>
        <authorList>
            <person name="Takano T."/>
        </authorList>
    </citation>
    <scope>NUCLEOTIDE SEQUENCE</scope>
    <source>
        <strain evidence="2">Isolate_1</strain>
    </source>
</reference>
<organism evidence="2">
    <name type="scientific">Chionoecetes opilio bacilliform virus</name>
    <dbReference type="NCBI Taxonomy" id="1825681"/>
    <lineage>
        <taxon>Viruses</taxon>
        <taxon>Viruses incertae sedis</taxon>
        <taxon>Naldaviricetes</taxon>
        <taxon>Nimaviridae</taxon>
    </lineage>
</organism>
<evidence type="ECO:0000256" key="1">
    <source>
        <dbReference type="SAM" id="MobiDB-lite"/>
    </source>
</evidence>
<feature type="compositionally biased region" description="Basic and acidic residues" evidence="1">
    <location>
        <begin position="1"/>
        <end position="11"/>
    </location>
</feature>
<feature type="region of interest" description="Disordered" evidence="1">
    <location>
        <begin position="1"/>
        <end position="27"/>
    </location>
</feature>
<sequence length="248" mass="28571">MKRVADQRYEEQDTSDDEDYSSQKKKKKNYTDGDVIKEYKNYINDLIPTVPDKQVHDMVKDQISVNIDMFVEMLGVGNGNYVKKLLPQDNIIKIVTNIVIEGINHPVYDMIHEMPFHYENFNSMSMIYNNSSIILNDDGTETFLEKLLATEPPSDDEVKYTVFVQRLHGIISNIIRIIASVVESDDFVRGSPMLGIFIKTLKIPTNTKRRICKHLFNQITAAFAGQSLYTFFISDENIIKETIARCIK</sequence>
<protein>
    <submittedName>
        <fullName evidence="2">Uncharacterized protein</fullName>
    </submittedName>
</protein>
<proteinExistence type="predicted"/>
<evidence type="ECO:0000313" key="2">
    <source>
        <dbReference type="EMBL" id="GAV93230.1"/>
    </source>
</evidence>